<dbReference type="Proteomes" id="UP000270678">
    <property type="component" value="Chromosome"/>
</dbReference>
<feature type="domain" description="Aminoglycoside phosphotransferase" evidence="1">
    <location>
        <begin position="36"/>
        <end position="218"/>
    </location>
</feature>
<protein>
    <submittedName>
        <fullName evidence="2">Aminoglycoside phosphotransferase family protein</fullName>
    </submittedName>
</protein>
<evidence type="ECO:0000259" key="1">
    <source>
        <dbReference type="Pfam" id="PF01636"/>
    </source>
</evidence>
<dbReference type="AlphaFoldDB" id="A0A3S9V0C0"/>
<dbReference type="Pfam" id="PF01636">
    <property type="entry name" value="APH"/>
    <property type="match status" value="1"/>
</dbReference>
<evidence type="ECO:0000313" key="2">
    <source>
        <dbReference type="EMBL" id="AZS16013.1"/>
    </source>
</evidence>
<sequence length="294" mass="33165">MKKDVSVVIDQINEIRWLEGGTVAGALLTPGAYTLTSLISGLEAEVVKISIADNHAVLKVWNRDSKPDVALQYNLLHALSAQGIAVSQPLGYGLDQEGNSVLLTPYDGQPINKLNKSILSTLVQKLTELHRFPISELKGLSLPKYDFVRYFFPMIEKYEDIKLLLEQLAPKVSMRQNCIIHGDYNLGNILYLNGKYSIIDWTNVQLGDSRYDAAWSILLMRIYAGERNGLTYQSLFMDERAFTSDESEHFEALACLRWVLLSRIAPELAKGRDTLSRARSILNNNQYLREDLLA</sequence>
<evidence type="ECO:0000313" key="3">
    <source>
        <dbReference type="Proteomes" id="UP000270678"/>
    </source>
</evidence>
<dbReference type="OrthoDB" id="9812495at2"/>
<accession>A0A3S9V0C0</accession>
<dbReference type="GO" id="GO:0016740">
    <property type="term" value="F:transferase activity"/>
    <property type="evidence" value="ECO:0007669"/>
    <property type="project" value="UniProtKB-KW"/>
</dbReference>
<name>A0A3S9V0C0_9BACL</name>
<dbReference type="SUPFAM" id="SSF56112">
    <property type="entry name" value="Protein kinase-like (PK-like)"/>
    <property type="match status" value="1"/>
</dbReference>
<dbReference type="InterPro" id="IPR002575">
    <property type="entry name" value="Aminoglycoside_PTrfase"/>
</dbReference>
<gene>
    <name evidence="2" type="ORF">EI981_17285</name>
</gene>
<dbReference type="EMBL" id="CP034346">
    <property type="protein sequence ID" value="AZS16013.1"/>
    <property type="molecule type" value="Genomic_DNA"/>
</dbReference>
<dbReference type="KEGG" id="plut:EI981_17285"/>
<dbReference type="InterPro" id="IPR011009">
    <property type="entry name" value="Kinase-like_dom_sf"/>
</dbReference>
<proteinExistence type="predicted"/>
<reference evidence="3" key="1">
    <citation type="submission" date="2018-12" db="EMBL/GenBank/DDBJ databases">
        <title>Complete genome sequence of Paenibacillus sp. MBLB1234.</title>
        <authorList>
            <person name="Nam Y.-D."/>
            <person name="Kang J."/>
            <person name="Chung W.-H."/>
            <person name="Park Y.S."/>
        </authorList>
    </citation>
    <scope>NUCLEOTIDE SEQUENCE [LARGE SCALE GENOMIC DNA]</scope>
    <source>
        <strain evidence="3">MBLB1234</strain>
    </source>
</reference>
<dbReference type="Gene3D" id="3.90.1200.10">
    <property type="match status" value="1"/>
</dbReference>
<keyword evidence="2" id="KW-0808">Transferase</keyword>
<organism evidence="2 3">
    <name type="scientific">Paenibacillus lutimineralis</name>
    <dbReference type="NCBI Taxonomy" id="2707005"/>
    <lineage>
        <taxon>Bacteria</taxon>
        <taxon>Bacillati</taxon>
        <taxon>Bacillota</taxon>
        <taxon>Bacilli</taxon>
        <taxon>Bacillales</taxon>
        <taxon>Paenibacillaceae</taxon>
        <taxon>Paenibacillus</taxon>
    </lineage>
</organism>
<keyword evidence="3" id="KW-1185">Reference proteome</keyword>